<name>A0A0G4IYV0_PLABS</name>
<evidence type="ECO:0000256" key="2">
    <source>
        <dbReference type="SAM" id="SignalP"/>
    </source>
</evidence>
<keyword evidence="1" id="KW-0812">Transmembrane</keyword>
<proteinExistence type="predicted"/>
<geneLocation type="mitochondrion" evidence="4"/>
<reference evidence="4 6" key="2">
    <citation type="submission" date="2018-03" db="EMBL/GenBank/DDBJ databases">
        <authorList>
            <person name="Fogelqvist J."/>
        </authorList>
    </citation>
    <scope>NUCLEOTIDE SEQUENCE [LARGE SCALE GENOMIC DNA]</scope>
</reference>
<evidence type="ECO:0000313" key="5">
    <source>
        <dbReference type="Proteomes" id="UP000039324"/>
    </source>
</evidence>
<dbReference type="EMBL" id="OVEO01000002">
    <property type="protein sequence ID" value="SPQ93965.1"/>
    <property type="molecule type" value="Genomic_DNA"/>
</dbReference>
<evidence type="ECO:0000313" key="4">
    <source>
        <dbReference type="EMBL" id="SPQ93965.1"/>
    </source>
</evidence>
<dbReference type="Proteomes" id="UP000290189">
    <property type="component" value="Unassembled WGS sequence"/>
</dbReference>
<sequence>MSSWAGRTVLVVAVMLCYCAYAGTTTQDENEESLALVKRHLLRSIVAKPVSQAYSSLARPHVKTAFDSINEEARALKVSIESNVGSIIDPERGAIDPNLGSRVKWGAAFTGLGTKAAAVATGAYSHGQFHLAIAEVAMHVLYKGSKRPPTPNARAAQKLALAAASNVMSSAVVTRSPPLTAAFLLAGSGSYALKSLISDNDVKGLRKSKVEARPKRSAGCATTVSTSLVAFAVVMLALCF</sequence>
<keyword evidence="4" id="KW-0496">Mitochondrion</keyword>
<reference evidence="3 5" key="1">
    <citation type="submission" date="2015-02" db="EMBL/GenBank/DDBJ databases">
        <authorList>
            <person name="Chooi Y.-H."/>
        </authorList>
    </citation>
    <scope>NUCLEOTIDE SEQUENCE [LARGE SCALE GENOMIC DNA]</scope>
    <source>
        <strain evidence="3">E3</strain>
    </source>
</reference>
<dbReference type="AlphaFoldDB" id="A0A0G4IYV0"/>
<protein>
    <submittedName>
        <fullName evidence="3">Uncharacterized protein</fullName>
    </submittedName>
</protein>
<organism evidence="3 5">
    <name type="scientific">Plasmodiophora brassicae</name>
    <name type="common">Clubroot disease agent</name>
    <dbReference type="NCBI Taxonomy" id="37360"/>
    <lineage>
        <taxon>Eukaryota</taxon>
        <taxon>Sar</taxon>
        <taxon>Rhizaria</taxon>
        <taxon>Endomyxa</taxon>
        <taxon>Phytomyxea</taxon>
        <taxon>Plasmodiophorida</taxon>
        <taxon>Plasmodiophoridae</taxon>
        <taxon>Plasmodiophora</taxon>
    </lineage>
</organism>
<evidence type="ECO:0000256" key="1">
    <source>
        <dbReference type="SAM" id="Phobius"/>
    </source>
</evidence>
<keyword evidence="5" id="KW-1185">Reference proteome</keyword>
<keyword evidence="1" id="KW-1133">Transmembrane helix</keyword>
<feature type="transmembrane region" description="Helical" evidence="1">
    <location>
        <begin position="218"/>
        <end position="238"/>
    </location>
</feature>
<dbReference type="EMBL" id="CDSF01000101">
    <property type="protein sequence ID" value="CEP00538.1"/>
    <property type="molecule type" value="Genomic_DNA"/>
</dbReference>
<feature type="signal peptide" evidence="2">
    <location>
        <begin position="1"/>
        <end position="22"/>
    </location>
</feature>
<keyword evidence="2" id="KW-0732">Signal</keyword>
<accession>A0A0G4IYV0</accession>
<evidence type="ECO:0000313" key="6">
    <source>
        <dbReference type="Proteomes" id="UP000290189"/>
    </source>
</evidence>
<keyword evidence="1" id="KW-0472">Membrane</keyword>
<feature type="chain" id="PRO_5035990804" evidence="2">
    <location>
        <begin position="23"/>
        <end position="240"/>
    </location>
</feature>
<gene>
    <name evidence="3" type="ORF">PBRA_001592</name>
    <name evidence="4" type="ORF">PLBR_LOCUS1180</name>
</gene>
<evidence type="ECO:0000313" key="3">
    <source>
        <dbReference type="EMBL" id="CEP00538.1"/>
    </source>
</evidence>
<dbReference type="Proteomes" id="UP000039324">
    <property type="component" value="Unassembled WGS sequence"/>
</dbReference>